<dbReference type="KEGG" id="bsb:Bresu_1239"/>
<evidence type="ECO:0000313" key="4">
    <source>
        <dbReference type="EMBL" id="ADL00551.1"/>
    </source>
</evidence>
<dbReference type="AlphaFoldDB" id="D9QF66"/>
<dbReference type="PANTHER" id="PTHR30461:SF2">
    <property type="entry name" value="SERINE RECOMBINASE PINE-RELATED"/>
    <property type="match status" value="1"/>
</dbReference>
<dbReference type="BioCyc" id="BSUB633149:G1GM8-1234-MONOMER"/>
<proteinExistence type="predicted"/>
<dbReference type="HOGENOM" id="CLU_030020_2_0_5"/>
<dbReference type="OrthoDB" id="7197556at2"/>
<protein>
    <submittedName>
        <fullName evidence="4">Recombinase</fullName>
    </submittedName>
</protein>
<dbReference type="InterPro" id="IPR006119">
    <property type="entry name" value="Resolv_N"/>
</dbReference>
<feature type="domain" description="Recombinase" evidence="3">
    <location>
        <begin position="182"/>
        <end position="311"/>
    </location>
</feature>
<dbReference type="InParanoid" id="D9QF66"/>
<accession>D9QF66</accession>
<dbReference type="Pfam" id="PF00239">
    <property type="entry name" value="Resolvase"/>
    <property type="match status" value="1"/>
</dbReference>
<dbReference type="STRING" id="633149.Bresu_1239"/>
<dbReference type="InterPro" id="IPR036162">
    <property type="entry name" value="Resolvase-like_N_sf"/>
</dbReference>
<dbReference type="Gene3D" id="3.40.50.1390">
    <property type="entry name" value="Resolvase, N-terminal catalytic domain"/>
    <property type="match status" value="1"/>
</dbReference>
<evidence type="ECO:0000313" key="5">
    <source>
        <dbReference type="Proteomes" id="UP000002696"/>
    </source>
</evidence>
<dbReference type="FunCoup" id="D9QF66">
    <property type="interactions" value="17"/>
</dbReference>
<dbReference type="eggNOG" id="COG1961">
    <property type="taxonomic scope" value="Bacteria"/>
</dbReference>
<keyword evidence="1" id="KW-0238">DNA-binding</keyword>
<evidence type="ECO:0000256" key="1">
    <source>
        <dbReference type="ARBA" id="ARBA00023125"/>
    </source>
</evidence>
<evidence type="ECO:0000256" key="2">
    <source>
        <dbReference type="ARBA" id="ARBA00023172"/>
    </source>
</evidence>
<keyword evidence="5" id="KW-1185">Reference proteome</keyword>
<dbReference type="Gene3D" id="3.90.1750.20">
    <property type="entry name" value="Putative Large Serine Recombinase, Chain B, Domain 2"/>
    <property type="match status" value="1"/>
</dbReference>
<reference evidence="5" key="1">
    <citation type="journal article" date="2011" name="J. Bacteriol.">
        <title>Genome sequences of eight morphologically diverse alphaproteobacteria.</title>
        <authorList>
            <consortium name="US DOE Joint Genome Institute"/>
            <person name="Brown P.J."/>
            <person name="Kysela D.T."/>
            <person name="Buechlein A."/>
            <person name="Hemmerich C."/>
            <person name="Brun Y.V."/>
        </authorList>
    </citation>
    <scope>NUCLEOTIDE SEQUENCE [LARGE SCALE GENOMIC DNA]</scope>
    <source>
        <strain evidence="5">ATCC 15264 / DSM 4735 / LMG 14903 / NBRC 16000 / CB 81</strain>
    </source>
</reference>
<evidence type="ECO:0000259" key="3">
    <source>
        <dbReference type="PROSITE" id="PS51737"/>
    </source>
</evidence>
<dbReference type="InterPro" id="IPR038109">
    <property type="entry name" value="DNA_bind_recomb_sf"/>
</dbReference>
<name>D9QF66_BRESC</name>
<dbReference type="RefSeq" id="WP_013268654.1">
    <property type="nucleotide sequence ID" value="NC_014375.1"/>
</dbReference>
<dbReference type="PANTHER" id="PTHR30461">
    <property type="entry name" value="DNA-INVERTASE FROM LAMBDOID PROPHAGE"/>
    <property type="match status" value="1"/>
</dbReference>
<dbReference type="SMART" id="SM00857">
    <property type="entry name" value="Resolvase"/>
    <property type="match status" value="1"/>
</dbReference>
<dbReference type="InterPro" id="IPR011109">
    <property type="entry name" value="DNA_bind_recombinase_dom"/>
</dbReference>
<dbReference type="InterPro" id="IPR050639">
    <property type="entry name" value="SSR_resolvase"/>
</dbReference>
<dbReference type="Proteomes" id="UP000002696">
    <property type="component" value="Chromosome"/>
</dbReference>
<dbReference type="Pfam" id="PF07508">
    <property type="entry name" value="Recombinase"/>
    <property type="match status" value="1"/>
</dbReference>
<dbReference type="SUPFAM" id="SSF53041">
    <property type="entry name" value="Resolvase-like"/>
    <property type="match status" value="1"/>
</dbReference>
<organism evidence="4 5">
    <name type="scientific">Brevundimonas subvibrioides (strain ATCC 15264 / DSM 4735 / LMG 14903 / NBRC 16000 / CB 81)</name>
    <name type="common">Caulobacter subvibrioides</name>
    <dbReference type="NCBI Taxonomy" id="633149"/>
    <lineage>
        <taxon>Bacteria</taxon>
        <taxon>Pseudomonadati</taxon>
        <taxon>Pseudomonadota</taxon>
        <taxon>Alphaproteobacteria</taxon>
        <taxon>Caulobacterales</taxon>
        <taxon>Caulobacteraceae</taxon>
        <taxon>Brevundimonas</taxon>
    </lineage>
</organism>
<sequence>MSSSPTAFSYLRFSNPTQAAGDSRRRQTTAAAEYAAAHGLILDDTMRDEGVSAFRGRHREDGALGAFLAKIDADEIAPGSYLLIDSFDRLTRERVTRAIHLLTGIMTRGVVVVTLNDGRRYEDASAGLMELMYALMELSRSHEESREKGRKVGAARARERHRAREDLTPFTPVGPHWLRLEPLRDDAGRRAGGRWVKIPERVAVVQEIFDAKEEGLGYAAICRRLNSRGETTPRPRRDAEGRPTSIWTEATVGELIASRTVLGEYAPHVGHRRAGPRIPDGAPIAGFYPQIITPEQFDRVHTAIALRQNPNAKPRSSEFRNLLIGHVRCRCGGVVGYLASGRLRDGQRSAALRCPNVYRGTCDNRSRLNYGRVEAELLPFLAGLPATESSAPTDAAVALAVAETALIDLERRIGLLVDHLESGQDQRDKSESVGERLRQREGERAALVDRITILKAEAARERAIAAAPDWRARLAQIEAQMQAAEGSALYELRSRLNVLIGQAVPGGFTLDEGYLTARFSTTDPKGGKRKPLYYGAEGGLIRWEMTAGAPDFGQVRVAPGNLVAVQG</sequence>
<dbReference type="PROSITE" id="PS51737">
    <property type="entry name" value="RECOMBINASE_DNA_BIND"/>
    <property type="match status" value="1"/>
</dbReference>
<dbReference type="GO" id="GO:0003677">
    <property type="term" value="F:DNA binding"/>
    <property type="evidence" value="ECO:0007669"/>
    <property type="project" value="UniProtKB-KW"/>
</dbReference>
<dbReference type="GO" id="GO:0000150">
    <property type="term" value="F:DNA strand exchange activity"/>
    <property type="evidence" value="ECO:0007669"/>
    <property type="project" value="InterPro"/>
</dbReference>
<dbReference type="CDD" id="cd00338">
    <property type="entry name" value="Ser_Recombinase"/>
    <property type="match status" value="1"/>
</dbReference>
<dbReference type="EMBL" id="CP002102">
    <property type="protein sequence ID" value="ADL00551.1"/>
    <property type="molecule type" value="Genomic_DNA"/>
</dbReference>
<keyword evidence="2" id="KW-0233">DNA recombination</keyword>
<gene>
    <name evidence="4" type="ordered locus">Bresu_1239</name>
</gene>